<keyword evidence="3" id="KW-1185">Reference proteome</keyword>
<gene>
    <name evidence="2" type="ORF">LARSCL_LOCUS20085</name>
</gene>
<organism evidence="2 3">
    <name type="scientific">Larinioides sclopetarius</name>
    <dbReference type="NCBI Taxonomy" id="280406"/>
    <lineage>
        <taxon>Eukaryota</taxon>
        <taxon>Metazoa</taxon>
        <taxon>Ecdysozoa</taxon>
        <taxon>Arthropoda</taxon>
        <taxon>Chelicerata</taxon>
        <taxon>Arachnida</taxon>
        <taxon>Araneae</taxon>
        <taxon>Araneomorphae</taxon>
        <taxon>Entelegynae</taxon>
        <taxon>Araneoidea</taxon>
        <taxon>Araneidae</taxon>
        <taxon>Larinioides</taxon>
    </lineage>
</organism>
<reference evidence="2 3" key="1">
    <citation type="submission" date="2024-04" db="EMBL/GenBank/DDBJ databases">
        <authorList>
            <person name="Rising A."/>
            <person name="Reimegard J."/>
            <person name="Sonavane S."/>
            <person name="Akerstrom W."/>
            <person name="Nylinder S."/>
            <person name="Hedman E."/>
            <person name="Kallberg Y."/>
        </authorList>
    </citation>
    <scope>NUCLEOTIDE SEQUENCE [LARGE SCALE GENOMIC DNA]</scope>
</reference>
<evidence type="ECO:0000313" key="3">
    <source>
        <dbReference type="Proteomes" id="UP001497382"/>
    </source>
</evidence>
<comment type="caution">
    <text evidence="2">The sequence shown here is derived from an EMBL/GenBank/DDBJ whole genome shotgun (WGS) entry which is preliminary data.</text>
</comment>
<name>A0AAV2BNA3_9ARAC</name>
<protein>
    <submittedName>
        <fullName evidence="2">Uncharacterized protein</fullName>
    </submittedName>
</protein>
<dbReference type="AlphaFoldDB" id="A0AAV2BNA3"/>
<feature type="region of interest" description="Disordered" evidence="1">
    <location>
        <begin position="1"/>
        <end position="51"/>
    </location>
</feature>
<evidence type="ECO:0000313" key="2">
    <source>
        <dbReference type="EMBL" id="CAL1297074.1"/>
    </source>
</evidence>
<dbReference type="Proteomes" id="UP001497382">
    <property type="component" value="Unassembled WGS sequence"/>
</dbReference>
<dbReference type="EMBL" id="CAXIEN010000413">
    <property type="protein sequence ID" value="CAL1297074.1"/>
    <property type="molecule type" value="Genomic_DNA"/>
</dbReference>
<proteinExistence type="predicted"/>
<sequence>MSKNFHSKPTEYLRGSHCKESHFGKDVNTLSSTQELSQKETPYHLLPTLAE</sequence>
<evidence type="ECO:0000256" key="1">
    <source>
        <dbReference type="SAM" id="MobiDB-lite"/>
    </source>
</evidence>
<accession>A0AAV2BNA3</accession>